<name>A0AA35M4V3_9HYPO</name>
<sequence length="315" mass="35797">MFSAHIFIGTPVELSSISSQLEHLPLSLAQAAAFIQETSTTVANYLQLLCESDKNVVRLFISEPLFFMSLLDRQCIPTQFLSYYIKQRENKEPLSDWELTEALGALKAYSLVTEDNYGDYDMHRLIQLLTSNSTYNRFRKEALMMVLNLYPYGTYKTQATCAAYLSHANAVGDEAEAKASLLHCVAAYPRFEGQWDDAEPLDIKEMAIRKGLLGEEHPSTLTSMANLASTLWNQGWWEEAEKLEVQVMETRKMKLGADHPDTVTSMNNLAYTWNSMDKKTVAIDLMQLCIHLREIKLGVDHPHTRSVLALDSWQK</sequence>
<accession>A0AA35M4V3</accession>
<dbReference type="InterPro" id="IPR053137">
    <property type="entry name" value="NLR-like"/>
</dbReference>
<proteinExistence type="predicted"/>
<keyword evidence="2" id="KW-1185">Reference proteome</keyword>
<organism evidence="1 2">
    <name type="scientific">Clonostachys chloroleuca</name>
    <dbReference type="NCBI Taxonomy" id="1926264"/>
    <lineage>
        <taxon>Eukaryota</taxon>
        <taxon>Fungi</taxon>
        <taxon>Dikarya</taxon>
        <taxon>Ascomycota</taxon>
        <taxon>Pezizomycotina</taxon>
        <taxon>Sordariomycetes</taxon>
        <taxon>Hypocreomycetidae</taxon>
        <taxon>Hypocreales</taxon>
        <taxon>Bionectriaceae</taxon>
        <taxon>Clonostachys</taxon>
    </lineage>
</organism>
<dbReference type="SUPFAM" id="SSF48452">
    <property type="entry name" value="TPR-like"/>
    <property type="match status" value="1"/>
</dbReference>
<evidence type="ECO:0000313" key="1">
    <source>
        <dbReference type="EMBL" id="CAI6090550.1"/>
    </source>
</evidence>
<dbReference type="EMBL" id="CABFNP030001026">
    <property type="protein sequence ID" value="CAI6090550.1"/>
    <property type="molecule type" value="Genomic_DNA"/>
</dbReference>
<dbReference type="PANTHER" id="PTHR46082:SF11">
    <property type="entry name" value="AAA+ ATPASE DOMAIN-CONTAINING PROTEIN-RELATED"/>
    <property type="match status" value="1"/>
</dbReference>
<dbReference type="PANTHER" id="PTHR46082">
    <property type="entry name" value="ATP/GTP-BINDING PROTEIN-RELATED"/>
    <property type="match status" value="1"/>
</dbReference>
<gene>
    <name evidence="1" type="ORF">CCHLO57077_00019074</name>
</gene>
<protein>
    <recommendedName>
        <fullName evidence="3">Kinesin light chain</fullName>
    </recommendedName>
</protein>
<dbReference type="Pfam" id="PF13374">
    <property type="entry name" value="TPR_10"/>
    <property type="match status" value="2"/>
</dbReference>
<evidence type="ECO:0000313" key="2">
    <source>
        <dbReference type="Proteomes" id="UP001160390"/>
    </source>
</evidence>
<dbReference type="Proteomes" id="UP001160390">
    <property type="component" value="Unassembled WGS sequence"/>
</dbReference>
<evidence type="ECO:0008006" key="3">
    <source>
        <dbReference type="Google" id="ProtNLM"/>
    </source>
</evidence>
<reference evidence="1" key="1">
    <citation type="submission" date="2023-01" db="EMBL/GenBank/DDBJ databases">
        <authorList>
            <person name="Piombo E."/>
        </authorList>
    </citation>
    <scope>NUCLEOTIDE SEQUENCE</scope>
</reference>
<dbReference type="Gene3D" id="1.25.40.10">
    <property type="entry name" value="Tetratricopeptide repeat domain"/>
    <property type="match status" value="1"/>
</dbReference>
<dbReference type="AlphaFoldDB" id="A0AA35M4V3"/>
<comment type="caution">
    <text evidence="1">The sequence shown here is derived from an EMBL/GenBank/DDBJ whole genome shotgun (WGS) entry which is preliminary data.</text>
</comment>
<dbReference type="InterPro" id="IPR011990">
    <property type="entry name" value="TPR-like_helical_dom_sf"/>
</dbReference>